<dbReference type="EMBL" id="AP018823">
    <property type="protein sequence ID" value="BBF84414.1"/>
    <property type="molecule type" value="Genomic_DNA"/>
</dbReference>
<organism evidence="1 2">
    <name type="scientific">Aquitalea magnusonii</name>
    <dbReference type="NCBI Taxonomy" id="332411"/>
    <lineage>
        <taxon>Bacteria</taxon>
        <taxon>Pseudomonadati</taxon>
        <taxon>Pseudomonadota</taxon>
        <taxon>Betaproteobacteria</taxon>
        <taxon>Neisseriales</taxon>
        <taxon>Chromobacteriaceae</taxon>
        <taxon>Aquitalea</taxon>
    </lineage>
</organism>
<dbReference type="InterPro" id="IPR001387">
    <property type="entry name" value="Cro/C1-type_HTH"/>
</dbReference>
<dbReference type="AlphaFoldDB" id="A0A3G9GAH5"/>
<dbReference type="OrthoDB" id="7358102at2"/>
<dbReference type="KEGG" id="amah:DLM_0764"/>
<dbReference type="RefSeq" id="WP_089082698.1">
    <property type="nucleotide sequence ID" value="NZ_AP018823.1"/>
</dbReference>
<evidence type="ECO:0000313" key="1">
    <source>
        <dbReference type="EMBL" id="BBF84414.1"/>
    </source>
</evidence>
<dbReference type="CDD" id="cd00093">
    <property type="entry name" value="HTH_XRE"/>
    <property type="match status" value="1"/>
</dbReference>
<dbReference type="Proteomes" id="UP000198290">
    <property type="component" value="Chromosome"/>
</dbReference>
<dbReference type="Gene3D" id="1.10.260.40">
    <property type="entry name" value="lambda repressor-like DNA-binding domains"/>
    <property type="match status" value="1"/>
</dbReference>
<evidence type="ECO:0000313" key="2">
    <source>
        <dbReference type="Proteomes" id="UP000198290"/>
    </source>
</evidence>
<protein>
    <submittedName>
        <fullName evidence="1">Uncharacterized protein</fullName>
    </submittedName>
</protein>
<reference evidence="2" key="3">
    <citation type="journal article" date="2017" name="Plant Physiol. Biochem.">
        <title>Differential oxidative and antioxidative response of duckweed Lemna minor toward plant growth promoting/inhibiting bacteria.</title>
        <authorList>
            <person name="Ishizawa H."/>
            <person name="Kuroda M."/>
            <person name="Morikawa M."/>
            <person name="Ike M."/>
        </authorList>
    </citation>
    <scope>NUCLEOTIDE SEQUENCE [LARGE SCALE GENOMIC DNA]</scope>
    <source>
        <strain evidence="2">H3</strain>
    </source>
</reference>
<dbReference type="InterPro" id="IPR010982">
    <property type="entry name" value="Lambda_DNA-bd_dom_sf"/>
</dbReference>
<proteinExistence type="predicted"/>
<dbReference type="GO" id="GO:0003677">
    <property type="term" value="F:DNA binding"/>
    <property type="evidence" value="ECO:0007669"/>
    <property type="project" value="InterPro"/>
</dbReference>
<accession>A0A3G9GAH5</accession>
<reference evidence="2" key="1">
    <citation type="journal article" date="2017" name="Biotechnol. Biofuels">
        <title>Evaluation of environmental bacterial communities as a factor affecting the growth of duckweed Lemna minor.</title>
        <authorList>
            <person name="Ishizawa H."/>
            <person name="Kuroda M."/>
            <person name="Morikawa M."/>
            <person name="Ike M."/>
        </authorList>
    </citation>
    <scope>NUCLEOTIDE SEQUENCE [LARGE SCALE GENOMIC DNA]</scope>
    <source>
        <strain evidence="2">H3</strain>
    </source>
</reference>
<keyword evidence="2" id="KW-1185">Reference proteome</keyword>
<dbReference type="SUPFAM" id="SSF47413">
    <property type="entry name" value="lambda repressor-like DNA-binding domains"/>
    <property type="match status" value="1"/>
</dbReference>
<sequence>MSDLLEVLRQAVEQQGQAAVAKTLGYSRSTISLVLAGKYTGRTELVLAKVKEELGKVTCPYTGDSIALTVCKTMANSKAPTHNRVKMAHWQACRQCPVNCSKGE</sequence>
<reference evidence="1 2" key="2">
    <citation type="journal article" date="2017" name="Genome Announc.">
        <title>Draft genome sequence of Aquitalea magnusonii strain H3, a plant growth-promoting bacterium of duckweed Lemna minor.</title>
        <authorList>
            <person name="Ishizawa H."/>
            <person name="Kuroda M."/>
            <person name="Ike M."/>
        </authorList>
    </citation>
    <scope>NUCLEOTIDE SEQUENCE [LARGE SCALE GENOMIC DNA]</scope>
    <source>
        <strain evidence="1 2">H3</strain>
    </source>
</reference>
<name>A0A3G9GAH5_9NEIS</name>
<gene>
    <name evidence="1" type="ORF">DLM_0764</name>
</gene>